<dbReference type="EMBL" id="CAFBMO010000070">
    <property type="protein sequence ID" value="CAB4914865.1"/>
    <property type="molecule type" value="Genomic_DNA"/>
</dbReference>
<feature type="domain" description="Leucine-binding protein" evidence="2">
    <location>
        <begin position="57"/>
        <end position="398"/>
    </location>
</feature>
<protein>
    <submittedName>
        <fullName evidence="3">Unannotated protein</fullName>
    </submittedName>
</protein>
<evidence type="ECO:0000256" key="1">
    <source>
        <dbReference type="ARBA" id="ARBA00022729"/>
    </source>
</evidence>
<evidence type="ECO:0000259" key="2">
    <source>
        <dbReference type="Pfam" id="PF13458"/>
    </source>
</evidence>
<dbReference type="InterPro" id="IPR028081">
    <property type="entry name" value="Leu-bd"/>
</dbReference>
<reference evidence="3" key="1">
    <citation type="submission" date="2020-05" db="EMBL/GenBank/DDBJ databases">
        <authorList>
            <person name="Chiriac C."/>
            <person name="Salcher M."/>
            <person name="Ghai R."/>
            <person name="Kavagutti S V."/>
        </authorList>
    </citation>
    <scope>NUCLEOTIDE SEQUENCE</scope>
</reference>
<dbReference type="SUPFAM" id="SSF53822">
    <property type="entry name" value="Periplasmic binding protein-like I"/>
    <property type="match status" value="1"/>
</dbReference>
<accession>A0A6J7HEE8</accession>
<dbReference type="InterPro" id="IPR028082">
    <property type="entry name" value="Peripla_BP_I"/>
</dbReference>
<keyword evidence="1" id="KW-0732">Signal</keyword>
<dbReference type="Pfam" id="PF13458">
    <property type="entry name" value="Peripla_BP_6"/>
    <property type="match status" value="1"/>
</dbReference>
<proteinExistence type="predicted"/>
<organism evidence="3">
    <name type="scientific">freshwater metagenome</name>
    <dbReference type="NCBI Taxonomy" id="449393"/>
    <lineage>
        <taxon>unclassified sequences</taxon>
        <taxon>metagenomes</taxon>
        <taxon>ecological metagenomes</taxon>
    </lineage>
</organism>
<dbReference type="PANTHER" id="PTHR47235:SF1">
    <property type="entry name" value="BLR6548 PROTEIN"/>
    <property type="match status" value="1"/>
</dbReference>
<gene>
    <name evidence="3" type="ORF">UFOPK3576_01358</name>
</gene>
<dbReference type="Gene3D" id="3.40.50.2300">
    <property type="match status" value="2"/>
</dbReference>
<name>A0A6J7HEE8_9ZZZZ</name>
<dbReference type="CDD" id="cd06341">
    <property type="entry name" value="PBP1_ABC_ligand_binding-like"/>
    <property type="match status" value="1"/>
</dbReference>
<sequence length="428" mass="43344">MSVSSNKRRNSAFVVGGLAAAMVVSVTATGVQAAPAAASNAAKNAKCAPADGVTPTTINLGWLGPKTGAASANYIGSSQAAQLRADQENAKGGINGRKIVFKVYDDASSPTTQISAAQQAIQSDKVFGLTLQSSTVSAFPTLKENNIPVTGFNNQAFNSDRNAFATTGAPPPPGIGSLLVIQKLQNMGVTKVANINHASAGATISGNTTSGLLKLVPGIAESLRIADEPQGTHDATATALRIKNSGSDGAIIVGFIEGGVSIAQALKQQGVTLKGMSIVGLSDPAVLKSTGTALDGALGTNYGTVPVGVPRAAVRTYANGMKAAGLNPYSAAAPQGYLGVDLLIRGIKEAGQCPTRAVFVDKLRNVTNYTGNGLVPETISFKPGSTPNGNMAACTWFMIAKGDQLVPDAKPTCGAKYVNTTTGAVVQG</sequence>
<dbReference type="AlphaFoldDB" id="A0A6J7HEE8"/>
<dbReference type="PANTHER" id="PTHR47235">
    <property type="entry name" value="BLR6548 PROTEIN"/>
    <property type="match status" value="1"/>
</dbReference>
<evidence type="ECO:0000313" key="3">
    <source>
        <dbReference type="EMBL" id="CAB4914865.1"/>
    </source>
</evidence>